<comment type="caution">
    <text evidence="1">The sequence shown here is derived from an EMBL/GenBank/DDBJ whole genome shotgun (WGS) entry which is preliminary data.</text>
</comment>
<proteinExistence type="predicted"/>
<dbReference type="InterPro" id="IPR036513">
    <property type="entry name" value="STAS_dom_sf"/>
</dbReference>
<protein>
    <submittedName>
        <fullName evidence="1">Uncharacterized protein</fullName>
    </submittedName>
</protein>
<name>A0ABS4XCW0_9MICC</name>
<gene>
    <name evidence="1" type="ORF">JOF47_001826</name>
</gene>
<dbReference type="Gene3D" id="3.30.750.24">
    <property type="entry name" value="STAS domain"/>
    <property type="match status" value="1"/>
</dbReference>
<dbReference type="EMBL" id="JAGIOF010000001">
    <property type="protein sequence ID" value="MBP2386315.1"/>
    <property type="molecule type" value="Genomic_DNA"/>
</dbReference>
<evidence type="ECO:0000313" key="1">
    <source>
        <dbReference type="EMBL" id="MBP2386315.1"/>
    </source>
</evidence>
<sequence>MKNHGRSVGDSGKYLDCVDAQRAQDAAGNVVRHLFNDPCARFGYARDPDRVVINMHNSHLWDSSTIAALDAITENTSITANTSTSSGLTAPASRCPNAWAGNSGQGTNQTQLQLNRRSKRTGTLGIRRCDIYRCEKHANYPVLARFS</sequence>
<dbReference type="Proteomes" id="UP001296993">
    <property type="component" value="Unassembled WGS sequence"/>
</dbReference>
<organism evidence="1 2">
    <name type="scientific">Paeniglutamicibacter kerguelensis</name>
    <dbReference type="NCBI Taxonomy" id="254788"/>
    <lineage>
        <taxon>Bacteria</taxon>
        <taxon>Bacillati</taxon>
        <taxon>Actinomycetota</taxon>
        <taxon>Actinomycetes</taxon>
        <taxon>Micrococcales</taxon>
        <taxon>Micrococcaceae</taxon>
        <taxon>Paeniglutamicibacter</taxon>
    </lineage>
</organism>
<keyword evidence="2" id="KW-1185">Reference proteome</keyword>
<reference evidence="1 2" key="1">
    <citation type="submission" date="2021-03" db="EMBL/GenBank/DDBJ databases">
        <title>Sequencing the genomes of 1000 actinobacteria strains.</title>
        <authorList>
            <person name="Klenk H.-P."/>
        </authorList>
    </citation>
    <scope>NUCLEOTIDE SEQUENCE [LARGE SCALE GENOMIC DNA]</scope>
    <source>
        <strain evidence="1 2">DSM 15797</strain>
    </source>
</reference>
<accession>A0ABS4XCW0</accession>
<evidence type="ECO:0000313" key="2">
    <source>
        <dbReference type="Proteomes" id="UP001296993"/>
    </source>
</evidence>